<organism evidence="5">
    <name type="scientific">Firmicutes phage HS17</name>
    <dbReference type="NCBI Taxonomy" id="3056395"/>
    <lineage>
        <taxon>Viruses</taxon>
    </lineage>
</organism>
<keyword evidence="3" id="KW-0812">Transmembrane</keyword>
<keyword evidence="2" id="KW-0175">Coiled coil</keyword>
<dbReference type="EMBL" id="OQ890323">
    <property type="protein sequence ID" value="WLJ26165.1"/>
    <property type="molecule type" value="Genomic_DNA"/>
</dbReference>
<evidence type="ECO:0000259" key="4">
    <source>
        <dbReference type="Pfam" id="PF10145"/>
    </source>
</evidence>
<dbReference type="PANTHER" id="PTHR37813:SF1">
    <property type="entry name" value="FELS-2 PROPHAGE PROTEIN"/>
    <property type="match status" value="1"/>
</dbReference>
<reference evidence="5" key="1">
    <citation type="submission" date="2023-04" db="EMBL/GenBank/DDBJ databases">
        <title>The human skin virome in hidradenitis suppurativa patients.</title>
        <authorList>
            <person name="Jansen D."/>
        </authorList>
    </citation>
    <scope>NUCLEOTIDE SEQUENCE</scope>
    <source>
        <strain evidence="5">VC4_HSPhageB</strain>
    </source>
</reference>
<dbReference type="Gene3D" id="1.10.287.700">
    <property type="entry name" value="Helix hairpin bin"/>
    <property type="match status" value="1"/>
</dbReference>
<evidence type="ECO:0000256" key="2">
    <source>
        <dbReference type="SAM" id="Coils"/>
    </source>
</evidence>
<feature type="transmembrane region" description="Helical" evidence="3">
    <location>
        <begin position="506"/>
        <end position="536"/>
    </location>
</feature>
<evidence type="ECO:0000256" key="3">
    <source>
        <dbReference type="SAM" id="Phobius"/>
    </source>
</evidence>
<name>A0AA49X4A8_9VIRU</name>
<dbReference type="InterPro" id="IPR007713">
    <property type="entry name" value="TMP_rpt"/>
</dbReference>
<dbReference type="NCBIfam" id="TIGR01760">
    <property type="entry name" value="tape_meas_TP901"/>
    <property type="match status" value="1"/>
</dbReference>
<keyword evidence="1" id="KW-1188">Viral release from host cell</keyword>
<feature type="coiled-coil region" evidence="2">
    <location>
        <begin position="23"/>
        <end position="123"/>
    </location>
</feature>
<dbReference type="PANTHER" id="PTHR37813">
    <property type="entry name" value="FELS-2 PROPHAGE PROTEIN"/>
    <property type="match status" value="1"/>
</dbReference>
<dbReference type="Pfam" id="PF10145">
    <property type="entry name" value="PhageMin_Tail"/>
    <property type="match status" value="1"/>
</dbReference>
<dbReference type="SUPFAM" id="SSF58113">
    <property type="entry name" value="Apolipoprotein A-I"/>
    <property type="match status" value="1"/>
</dbReference>
<dbReference type="Pfam" id="PF05017">
    <property type="entry name" value="TMP"/>
    <property type="match status" value="8"/>
</dbReference>
<protein>
    <submittedName>
        <fullName evidence="5">Tail tape measure</fullName>
    </submittedName>
</protein>
<dbReference type="InterPro" id="IPR010090">
    <property type="entry name" value="Phage_tape_meas"/>
</dbReference>
<keyword evidence="3" id="KW-0472">Membrane</keyword>
<evidence type="ECO:0000256" key="1">
    <source>
        <dbReference type="ARBA" id="ARBA00022612"/>
    </source>
</evidence>
<keyword evidence="3" id="KW-1133">Transmembrane helix</keyword>
<dbReference type="SUPFAM" id="SSF64518">
    <property type="entry name" value="Phase 1 flagellin"/>
    <property type="match status" value="1"/>
</dbReference>
<feature type="domain" description="Phage tail tape measure protein" evidence="4">
    <location>
        <begin position="193"/>
        <end position="369"/>
    </location>
</feature>
<proteinExistence type="predicted"/>
<dbReference type="Gene3D" id="1.20.120.20">
    <property type="entry name" value="Apolipoprotein"/>
    <property type="match status" value="1"/>
</dbReference>
<evidence type="ECO:0000313" key="5">
    <source>
        <dbReference type="EMBL" id="WLJ26165.1"/>
    </source>
</evidence>
<sequence length="896" mass="95584">MAGNIKGITIEIGGDTTKLDKALKDVNKNSRDLNKELKDIEKSLKFNPGNTELVAQKQRVLAESVENTKQKLETLKAAQEQAKQALANGDIGQDEYDALTREILKTENQLKSLQGELDKTNSKWQQVGEKLQTTGDKMVKVGEGMTKGVTAPITAVAGLSIAAFKEVDNGLDTVISKTGATGEAAKSLEESFRNVAGNMPASFDEVGNAIGEINTQFGLTGEELEKASEKMIKFAQINGADVTASTINAKQAIEKYGLSAKDLDMVLDSVTKTAQNTGVSTDKLFDVMIKGSPQITQLGLDFAQATEMMGRMEQKGIDSNKALSYLTRAQTNWAKEGKSVTQGLQEMQEKMASATTHEEKLAIAAEAFGTKGGAFMLEVLESGALNADEFANAMKEAAGSVDSTWEGMLDPIDLVEQAMNNLKLSGSDLGSALQTVLVPMLEGAIGAFQKFADWFGKLTPETQQFIVKVGLIAAAIGPVLVAVGKLTGGLGNAIEFFSAGGKGAGLFAKAIAFITSPAGLVVAAIAAIVAVGVLLYKNWDTIKEKASEVWGGIVEFMSGIWEGISSAWSAVWEGIKATLSGIWEGLKTVASTAFEGVKQAISTVWNGIKSATSTVWNGIKTTLQTIWNSFKSVATSAFNGVKSAIDTVWNAVKTTTTTIWNGIKTAVVAIWNGLKSTATTAFNAVKTAIENVWNAVKSKTTEVWNGIKSSVVGIWNGLKSTASTVFEGIKTKVTEVWNGIKSTTTTVWNAVKQAIEKPINAAKDAVSKAIEKMKSLLNVHLPFPKIKLPHFKITGQFSLKPPSVPHFGVDWYDKGGIFSSPSIIGVGEKRPEFVGALDDLKEIVAEVIEKKGNGNGGVLITGNTFVVREEADIKKIAKELNSLQQKTNRGRGMVTT</sequence>
<accession>A0AA49X4A8</accession>